<accession>A0A8S1LYR7</accession>
<evidence type="ECO:0000313" key="2">
    <source>
        <dbReference type="Proteomes" id="UP000688137"/>
    </source>
</evidence>
<organism evidence="1 2">
    <name type="scientific">Paramecium primaurelia</name>
    <dbReference type="NCBI Taxonomy" id="5886"/>
    <lineage>
        <taxon>Eukaryota</taxon>
        <taxon>Sar</taxon>
        <taxon>Alveolata</taxon>
        <taxon>Ciliophora</taxon>
        <taxon>Intramacronucleata</taxon>
        <taxon>Oligohymenophorea</taxon>
        <taxon>Peniculida</taxon>
        <taxon>Parameciidae</taxon>
        <taxon>Paramecium</taxon>
    </lineage>
</organism>
<proteinExistence type="predicted"/>
<gene>
    <name evidence="1" type="ORF">PPRIM_AZ9-3.1.T0490064</name>
</gene>
<dbReference type="EMBL" id="CAJJDM010000049">
    <property type="protein sequence ID" value="CAD8072319.1"/>
    <property type="molecule type" value="Genomic_DNA"/>
</dbReference>
<sequence length="105" mass="12166">MFFQKKDCFNNQDIYLFIVLLVCLKSQNSKKPILKITLDMMSGASFCKLDNPPSFKYSQMIVSSNNKTTTSSKKQSLKFQVIFSYINPSIFYEGEKKCKFGLIYN</sequence>
<evidence type="ECO:0000313" key="1">
    <source>
        <dbReference type="EMBL" id="CAD8072319.1"/>
    </source>
</evidence>
<comment type="caution">
    <text evidence="1">The sequence shown here is derived from an EMBL/GenBank/DDBJ whole genome shotgun (WGS) entry which is preliminary data.</text>
</comment>
<name>A0A8S1LYR7_PARPR</name>
<reference evidence="1" key="1">
    <citation type="submission" date="2021-01" db="EMBL/GenBank/DDBJ databases">
        <authorList>
            <consortium name="Genoscope - CEA"/>
            <person name="William W."/>
        </authorList>
    </citation>
    <scope>NUCLEOTIDE SEQUENCE</scope>
</reference>
<dbReference type="Proteomes" id="UP000688137">
    <property type="component" value="Unassembled WGS sequence"/>
</dbReference>
<protein>
    <submittedName>
        <fullName evidence="1">Uncharacterized protein</fullName>
    </submittedName>
</protein>
<dbReference type="AlphaFoldDB" id="A0A8S1LYR7"/>
<keyword evidence="2" id="KW-1185">Reference proteome</keyword>